<feature type="transmembrane region" description="Helical" evidence="3">
    <location>
        <begin position="249"/>
        <end position="275"/>
    </location>
</feature>
<keyword evidence="3" id="KW-0472">Membrane</keyword>
<feature type="transmembrane region" description="Helical" evidence="3">
    <location>
        <begin position="1064"/>
        <end position="1086"/>
    </location>
</feature>
<dbReference type="Proteomes" id="UP000005239">
    <property type="component" value="Unassembled WGS sequence"/>
</dbReference>
<dbReference type="Gene3D" id="1.10.3520.10">
    <property type="entry name" value="Glycolipid transfer protein"/>
    <property type="match status" value="1"/>
</dbReference>
<accession>A0A8R1U3Q3</accession>
<gene>
    <name evidence="4" type="primary">WBGene00093075</name>
</gene>
<feature type="transmembrane region" description="Helical" evidence="3">
    <location>
        <begin position="217"/>
        <end position="237"/>
    </location>
</feature>
<sequence>MWISHRLKELPFEISDEDMTFDRDDPKYIYCHLHITTLARISIAVSIVGTALDLWGMTSLGDFYHVIGIPIVLLGIYGVFREQLGPLISFVVCNMIYFIFLLSSFISTDDESDDYVTTTTSATSRADYELATWLFFGFCGAILIPSIWINCNLAKYIKDREWAEMDTLARFQMVVTIATSLFVPYQAISCEDYWNLIWIPIVIFGAYGVFREVRTPLLIYIILFIMSGISSAIQVAFYVTKNRHAFSNIIPITIISGLLFVAIMTFNCMTLWVLIKFIKDRKAADQVPQHLQKAWAAAEAKPLRSPRYSPTLMIMPTIPMGLDIPPGLEYLFTIGSAHVQQMTTNIDTPNKYMIYNDQGHFIYFAQEVQTGGEFVAAQMVGDSRGFRIRVTDAMGRTVFTVFRSSKLWTNCEMIVEAPPGTPCGYASFQSNILCRGVMTIMDQFRRPILTIPFPSERDAHLSDRGYPLMMGGLLVGAIVRKFPGFAKQIMTNCDNFAITFPAELEPRVKCVLLACAILIDFIDFEDKRDVTRGKNKNVSPQARASLGNPFQASVNVVPVATVTPMYGGGCGIGNIPAARPTTPTTSGGSKSLGAARNTPQKSKVAKIVIIIDIIRMFLTLRLMILVPSVMTCAAPANNHTDFAKKEHLFPCLQEDSGIPTEPFLSAFQGLADFVGFMGTAFAPVKSDIAGNVRTRWLKDPIGQDTLQKLIASDLKDNGGKLGIATEGLLWLKRGQEFMLLMLIFMVRDYRKDKASTESLVSYSKWPTMADPVVEDQSSSSQDEVLQIKTLTKKHIQVLYRLLILIVDNFGGGRKDLFGCEGGRREGTSTAEGRKEEREGGGWKERGVEECEEKRLEGPMGGEEKKIASTAFYIFMGSVFGNSRTYRFTTTCAHNNKYFFSQYQNDSETLIVNTIFAIVSICIEIPFIATYWALAKFIRDRELATPRVGYVVYQQALMTVFNYFDSKYQSCCCGVHVTKVAGVLIVIDFIRLILMGKFFLLVPIVIVCLGAYGVIAENRLSLIIYVILTVVSTILMTIALLIVMYSEVFFKDYYNRRHFRISASIVIKVILYGIYLGSDIPFIMTYWKLAKFIKDRDMAPPPVGYHTTVIYQHV</sequence>
<feature type="compositionally biased region" description="Low complexity" evidence="2">
    <location>
        <begin position="580"/>
        <end position="589"/>
    </location>
</feature>
<dbReference type="InterPro" id="IPR036497">
    <property type="entry name" value="GLTP_sf"/>
</dbReference>
<feature type="transmembrane region" description="Helical" evidence="3">
    <location>
        <begin position="37"/>
        <end position="57"/>
    </location>
</feature>
<dbReference type="GO" id="GO:0017128">
    <property type="term" value="F:phospholipid scramblase activity"/>
    <property type="evidence" value="ECO:0000318"/>
    <property type="project" value="GO_Central"/>
</dbReference>
<feature type="transmembrane region" description="Helical" evidence="3">
    <location>
        <begin position="193"/>
        <end position="210"/>
    </location>
</feature>
<keyword evidence="5" id="KW-1185">Reference proteome</keyword>
<proteinExistence type="inferred from homology"/>
<reference evidence="4" key="2">
    <citation type="submission" date="2022-06" db="UniProtKB">
        <authorList>
            <consortium name="EnsemblMetazoa"/>
        </authorList>
    </citation>
    <scope>IDENTIFICATION</scope>
    <source>
        <strain evidence="4">PS312</strain>
    </source>
</reference>
<name>A0A2A6BRL0_PRIPA</name>
<dbReference type="PANTHER" id="PTHR23248:SF9">
    <property type="entry name" value="PHOSPHOLIPID SCRAMBLASE"/>
    <property type="match status" value="1"/>
</dbReference>
<feature type="transmembrane region" description="Helical" evidence="3">
    <location>
        <begin position="168"/>
        <end position="187"/>
    </location>
</feature>
<dbReference type="GO" id="GO:0120013">
    <property type="term" value="F:lipid transfer activity"/>
    <property type="evidence" value="ECO:0007669"/>
    <property type="project" value="InterPro"/>
</dbReference>
<dbReference type="InterPro" id="IPR005552">
    <property type="entry name" value="Scramblase"/>
</dbReference>
<dbReference type="PANTHER" id="PTHR23248">
    <property type="entry name" value="PHOSPHOLIPID SCRAMBLASE-RELATED"/>
    <property type="match status" value="1"/>
</dbReference>
<feature type="region of interest" description="Disordered" evidence="2">
    <location>
        <begin position="820"/>
        <end position="845"/>
    </location>
</feature>
<evidence type="ECO:0000256" key="3">
    <source>
        <dbReference type="SAM" id="Phobius"/>
    </source>
</evidence>
<dbReference type="OrthoDB" id="5781126at2759"/>
<keyword evidence="3" id="KW-1133">Transmembrane helix</keyword>
<accession>A0A2A6BRL0</accession>
<dbReference type="GO" id="GO:0005886">
    <property type="term" value="C:plasma membrane"/>
    <property type="evidence" value="ECO:0000318"/>
    <property type="project" value="GO_Central"/>
</dbReference>
<dbReference type="GO" id="GO:0017121">
    <property type="term" value="P:plasma membrane phospholipid scrambling"/>
    <property type="evidence" value="ECO:0000318"/>
    <property type="project" value="GO_Central"/>
</dbReference>
<dbReference type="EnsemblMetazoa" id="PPA03521.1">
    <property type="protein sequence ID" value="PPA03521.1"/>
    <property type="gene ID" value="WBGene00093075"/>
</dbReference>
<dbReference type="Pfam" id="PF08718">
    <property type="entry name" value="GLTP"/>
    <property type="match status" value="1"/>
</dbReference>
<dbReference type="AlphaFoldDB" id="A0A2A6BRL0"/>
<reference evidence="5" key="1">
    <citation type="journal article" date="2008" name="Nat. Genet.">
        <title>The Pristionchus pacificus genome provides a unique perspective on nematode lifestyle and parasitism.</title>
        <authorList>
            <person name="Dieterich C."/>
            <person name="Clifton S.W."/>
            <person name="Schuster L.N."/>
            <person name="Chinwalla A."/>
            <person name="Delehaunty K."/>
            <person name="Dinkelacker I."/>
            <person name="Fulton L."/>
            <person name="Fulton R."/>
            <person name="Godfrey J."/>
            <person name="Minx P."/>
            <person name="Mitreva M."/>
            <person name="Roeseler W."/>
            <person name="Tian H."/>
            <person name="Witte H."/>
            <person name="Yang S.P."/>
            <person name="Wilson R.K."/>
            <person name="Sommer R.J."/>
        </authorList>
    </citation>
    <scope>NUCLEOTIDE SEQUENCE [LARGE SCALE GENOMIC DNA]</scope>
    <source>
        <strain evidence="5">PS312</strain>
    </source>
</reference>
<keyword evidence="3" id="KW-0812">Transmembrane</keyword>
<evidence type="ECO:0000313" key="4">
    <source>
        <dbReference type="EnsemblMetazoa" id="PPA03521.1"/>
    </source>
</evidence>
<feature type="transmembrane region" description="Helical" evidence="3">
    <location>
        <begin position="997"/>
        <end position="1015"/>
    </location>
</feature>
<feature type="transmembrane region" description="Helical" evidence="3">
    <location>
        <begin position="909"/>
        <end position="933"/>
    </location>
</feature>
<dbReference type="GO" id="GO:0005737">
    <property type="term" value="C:cytoplasm"/>
    <property type="evidence" value="ECO:0007669"/>
    <property type="project" value="InterPro"/>
</dbReference>
<evidence type="ECO:0000256" key="1">
    <source>
        <dbReference type="ARBA" id="ARBA00005350"/>
    </source>
</evidence>
<feature type="transmembrane region" description="Helical" evidence="3">
    <location>
        <begin position="130"/>
        <end position="148"/>
    </location>
</feature>
<evidence type="ECO:0000256" key="2">
    <source>
        <dbReference type="SAM" id="MobiDB-lite"/>
    </source>
</evidence>
<organism evidence="4 5">
    <name type="scientific">Pristionchus pacificus</name>
    <name type="common">Parasitic nematode worm</name>
    <dbReference type="NCBI Taxonomy" id="54126"/>
    <lineage>
        <taxon>Eukaryota</taxon>
        <taxon>Metazoa</taxon>
        <taxon>Ecdysozoa</taxon>
        <taxon>Nematoda</taxon>
        <taxon>Chromadorea</taxon>
        <taxon>Rhabditida</taxon>
        <taxon>Rhabditina</taxon>
        <taxon>Diplogasteromorpha</taxon>
        <taxon>Diplogasteroidea</taxon>
        <taxon>Neodiplogasteridae</taxon>
        <taxon>Pristionchus</taxon>
    </lineage>
</organism>
<feature type="transmembrane region" description="Helical" evidence="3">
    <location>
        <begin position="63"/>
        <end position="80"/>
    </location>
</feature>
<dbReference type="Pfam" id="PF03803">
    <property type="entry name" value="Scramblase"/>
    <property type="match status" value="1"/>
</dbReference>
<feature type="region of interest" description="Disordered" evidence="2">
    <location>
        <begin position="577"/>
        <end position="597"/>
    </location>
</feature>
<feature type="transmembrane region" description="Helical" evidence="3">
    <location>
        <begin position="87"/>
        <end position="106"/>
    </location>
</feature>
<feature type="transmembrane region" description="Helical" evidence="3">
    <location>
        <begin position="1021"/>
        <end position="1044"/>
    </location>
</feature>
<dbReference type="InterPro" id="IPR014830">
    <property type="entry name" value="Glycolipid_transfer_prot_dom"/>
</dbReference>
<evidence type="ECO:0000313" key="5">
    <source>
        <dbReference type="Proteomes" id="UP000005239"/>
    </source>
</evidence>
<protein>
    <submittedName>
        <fullName evidence="4">GLTP domain-containing protein</fullName>
    </submittedName>
</protein>
<dbReference type="SUPFAM" id="SSF110004">
    <property type="entry name" value="Glycolipid transfer protein, GLTP"/>
    <property type="match status" value="1"/>
</dbReference>
<comment type="similarity">
    <text evidence="1">Belongs to the phospholipid scramblase family.</text>
</comment>